<reference evidence="2" key="1">
    <citation type="submission" date="2018-11" db="EMBL/GenBank/DDBJ databases">
        <authorList>
            <person name="Alioto T."/>
            <person name="Alioto T."/>
        </authorList>
    </citation>
    <scope>NUCLEOTIDE SEQUENCE</scope>
</reference>
<dbReference type="PROSITE" id="PS51190">
    <property type="entry name" value="FATC"/>
    <property type="match status" value="1"/>
</dbReference>
<dbReference type="AlphaFoldDB" id="A0A8B6DJB9"/>
<dbReference type="InterPro" id="IPR003152">
    <property type="entry name" value="FATC_dom"/>
</dbReference>
<comment type="caution">
    <text evidence="2">The sequence shown here is derived from an EMBL/GenBank/DDBJ whole genome shotgun (WGS) entry which is preliminary data.</text>
</comment>
<dbReference type="Proteomes" id="UP000596742">
    <property type="component" value="Unassembled WGS sequence"/>
</dbReference>
<name>A0A8B6DJB9_MYTGA</name>
<gene>
    <name evidence="2" type="ORF">MGAL_10B039096</name>
</gene>
<evidence type="ECO:0000313" key="2">
    <source>
        <dbReference type="EMBL" id="VDI19502.1"/>
    </source>
</evidence>
<proteinExistence type="predicted"/>
<sequence length="77" mass="8600">MVTYFQKQEELQPGAEPTDMEGEQLITMVNKAVSAITTRLHNLATFEGAESRVSTLVAAANSHDNLCRMDPAWHPWL</sequence>
<evidence type="ECO:0000313" key="3">
    <source>
        <dbReference type="Proteomes" id="UP000596742"/>
    </source>
</evidence>
<protein>
    <recommendedName>
        <fullName evidence="1">FATC domain-containing protein</fullName>
    </recommendedName>
</protein>
<dbReference type="OrthoDB" id="5570127at2759"/>
<evidence type="ECO:0000259" key="1">
    <source>
        <dbReference type="PROSITE" id="PS51190"/>
    </source>
</evidence>
<accession>A0A8B6DJB9</accession>
<dbReference type="Pfam" id="PF02260">
    <property type="entry name" value="FATC"/>
    <property type="match status" value="1"/>
</dbReference>
<dbReference type="EMBL" id="UYJE01003460">
    <property type="protein sequence ID" value="VDI19502.1"/>
    <property type="molecule type" value="Genomic_DNA"/>
</dbReference>
<feature type="domain" description="FATC" evidence="1">
    <location>
        <begin position="45"/>
        <end position="77"/>
    </location>
</feature>
<dbReference type="SMART" id="SM01343">
    <property type="entry name" value="FATC"/>
    <property type="match status" value="1"/>
</dbReference>
<organism evidence="2 3">
    <name type="scientific">Mytilus galloprovincialis</name>
    <name type="common">Mediterranean mussel</name>
    <dbReference type="NCBI Taxonomy" id="29158"/>
    <lineage>
        <taxon>Eukaryota</taxon>
        <taxon>Metazoa</taxon>
        <taxon>Spiralia</taxon>
        <taxon>Lophotrochozoa</taxon>
        <taxon>Mollusca</taxon>
        <taxon>Bivalvia</taxon>
        <taxon>Autobranchia</taxon>
        <taxon>Pteriomorphia</taxon>
        <taxon>Mytilida</taxon>
        <taxon>Mytiloidea</taxon>
        <taxon>Mytilidae</taxon>
        <taxon>Mytilinae</taxon>
        <taxon>Mytilus</taxon>
    </lineage>
</organism>
<keyword evidence="3" id="KW-1185">Reference proteome</keyword>